<reference evidence="1" key="1">
    <citation type="submission" date="2014-11" db="EMBL/GenBank/DDBJ databases">
        <authorList>
            <person name="Amaro Gonzalez C."/>
        </authorList>
    </citation>
    <scope>NUCLEOTIDE SEQUENCE</scope>
</reference>
<sequence>MSISEDCSICDMYSISHSGSLELCIDQKFQSNPTYACILFSSSPTQV</sequence>
<organism evidence="1">
    <name type="scientific">Anguilla anguilla</name>
    <name type="common">European freshwater eel</name>
    <name type="synonym">Muraena anguilla</name>
    <dbReference type="NCBI Taxonomy" id="7936"/>
    <lineage>
        <taxon>Eukaryota</taxon>
        <taxon>Metazoa</taxon>
        <taxon>Chordata</taxon>
        <taxon>Craniata</taxon>
        <taxon>Vertebrata</taxon>
        <taxon>Euteleostomi</taxon>
        <taxon>Actinopterygii</taxon>
        <taxon>Neopterygii</taxon>
        <taxon>Teleostei</taxon>
        <taxon>Anguilliformes</taxon>
        <taxon>Anguillidae</taxon>
        <taxon>Anguilla</taxon>
    </lineage>
</organism>
<accession>A0A0E9S0B9</accession>
<reference evidence="1" key="2">
    <citation type="journal article" date="2015" name="Fish Shellfish Immunol.">
        <title>Early steps in the European eel (Anguilla anguilla)-Vibrio vulnificus interaction in the gills: Role of the RtxA13 toxin.</title>
        <authorList>
            <person name="Callol A."/>
            <person name="Pajuelo D."/>
            <person name="Ebbesson L."/>
            <person name="Teles M."/>
            <person name="MacKenzie S."/>
            <person name="Amaro C."/>
        </authorList>
    </citation>
    <scope>NUCLEOTIDE SEQUENCE</scope>
</reference>
<dbReference type="AlphaFoldDB" id="A0A0E9S0B9"/>
<name>A0A0E9S0B9_ANGAN</name>
<protein>
    <submittedName>
        <fullName evidence="1">Uncharacterized protein</fullName>
    </submittedName>
</protein>
<evidence type="ECO:0000313" key="1">
    <source>
        <dbReference type="EMBL" id="JAH34889.1"/>
    </source>
</evidence>
<dbReference type="EMBL" id="GBXM01073688">
    <property type="protein sequence ID" value="JAH34889.1"/>
    <property type="molecule type" value="Transcribed_RNA"/>
</dbReference>
<proteinExistence type="predicted"/>